<evidence type="ECO:0000256" key="1">
    <source>
        <dbReference type="SAM" id="MobiDB-lite"/>
    </source>
</evidence>
<protein>
    <submittedName>
        <fullName evidence="2">Uncharacterized protein</fullName>
    </submittedName>
</protein>
<dbReference type="EMBL" id="JAIWYP010000015">
    <property type="protein sequence ID" value="KAH3703347.1"/>
    <property type="molecule type" value="Genomic_DNA"/>
</dbReference>
<accession>A0A9D3YMK6</accession>
<proteinExistence type="predicted"/>
<evidence type="ECO:0000313" key="3">
    <source>
        <dbReference type="Proteomes" id="UP000828390"/>
    </source>
</evidence>
<evidence type="ECO:0000313" key="2">
    <source>
        <dbReference type="EMBL" id="KAH3703347.1"/>
    </source>
</evidence>
<sequence length="137" mass="14977">MPAVKRQKRPVKRVLKDLEGHTGRTRGSFCGEGTHEHRGGGFKEGPRGGGTKCAQRAGETVSGMKTTAGDSERGHKGRAVLALPWRRRVWDLKINSEQHLKVTINEDITFASPTNGIIIIDIISSSHIRGMTNKAPK</sequence>
<name>A0A9D3YMK6_DREPO</name>
<reference evidence="2" key="2">
    <citation type="submission" date="2020-11" db="EMBL/GenBank/DDBJ databases">
        <authorList>
            <person name="McCartney M.A."/>
            <person name="Auch B."/>
            <person name="Kono T."/>
            <person name="Mallez S."/>
            <person name="Becker A."/>
            <person name="Gohl D.M."/>
            <person name="Silverstein K.A.T."/>
            <person name="Koren S."/>
            <person name="Bechman K.B."/>
            <person name="Herman A."/>
            <person name="Abrahante J.E."/>
            <person name="Garbe J."/>
        </authorList>
    </citation>
    <scope>NUCLEOTIDE SEQUENCE</scope>
    <source>
        <strain evidence="2">Duluth1</strain>
        <tissue evidence="2">Whole animal</tissue>
    </source>
</reference>
<keyword evidence="3" id="KW-1185">Reference proteome</keyword>
<organism evidence="2 3">
    <name type="scientific">Dreissena polymorpha</name>
    <name type="common">Zebra mussel</name>
    <name type="synonym">Mytilus polymorpha</name>
    <dbReference type="NCBI Taxonomy" id="45954"/>
    <lineage>
        <taxon>Eukaryota</taxon>
        <taxon>Metazoa</taxon>
        <taxon>Spiralia</taxon>
        <taxon>Lophotrochozoa</taxon>
        <taxon>Mollusca</taxon>
        <taxon>Bivalvia</taxon>
        <taxon>Autobranchia</taxon>
        <taxon>Heteroconchia</taxon>
        <taxon>Euheterodonta</taxon>
        <taxon>Imparidentia</taxon>
        <taxon>Neoheterodontei</taxon>
        <taxon>Myida</taxon>
        <taxon>Dreissenoidea</taxon>
        <taxon>Dreissenidae</taxon>
        <taxon>Dreissena</taxon>
    </lineage>
</organism>
<feature type="region of interest" description="Disordered" evidence="1">
    <location>
        <begin position="18"/>
        <end position="75"/>
    </location>
</feature>
<gene>
    <name evidence="2" type="ORF">DPMN_078382</name>
</gene>
<comment type="caution">
    <text evidence="2">The sequence shown here is derived from an EMBL/GenBank/DDBJ whole genome shotgun (WGS) entry which is preliminary data.</text>
</comment>
<dbReference type="AlphaFoldDB" id="A0A9D3YMK6"/>
<dbReference type="Proteomes" id="UP000828390">
    <property type="component" value="Unassembled WGS sequence"/>
</dbReference>
<feature type="compositionally biased region" description="Basic and acidic residues" evidence="1">
    <location>
        <begin position="33"/>
        <end position="46"/>
    </location>
</feature>
<reference evidence="2" key="1">
    <citation type="journal article" date="2019" name="bioRxiv">
        <title>The Genome of the Zebra Mussel, Dreissena polymorpha: A Resource for Invasive Species Research.</title>
        <authorList>
            <person name="McCartney M.A."/>
            <person name="Auch B."/>
            <person name="Kono T."/>
            <person name="Mallez S."/>
            <person name="Zhang Y."/>
            <person name="Obille A."/>
            <person name="Becker A."/>
            <person name="Abrahante J.E."/>
            <person name="Garbe J."/>
            <person name="Badalamenti J.P."/>
            <person name="Herman A."/>
            <person name="Mangelson H."/>
            <person name="Liachko I."/>
            <person name="Sullivan S."/>
            <person name="Sone E.D."/>
            <person name="Koren S."/>
            <person name="Silverstein K.A.T."/>
            <person name="Beckman K.B."/>
            <person name="Gohl D.M."/>
        </authorList>
    </citation>
    <scope>NUCLEOTIDE SEQUENCE</scope>
    <source>
        <strain evidence="2">Duluth1</strain>
        <tissue evidence="2">Whole animal</tissue>
    </source>
</reference>